<sequence>MPKDEERFCPYCGVALKHPYWQHIQKLHTEKYSQKETWIKLYEDYTNLGMDEVTSLLVISELFNASTEEVKSFLKNSEAL</sequence>
<comment type="caution">
    <text evidence="1">The sequence shown here is derived from an EMBL/GenBank/DDBJ whole genome shotgun (WGS) entry which is preliminary data.</text>
</comment>
<dbReference type="AlphaFoldDB" id="A0A0F9RQ12"/>
<organism evidence="1">
    <name type="scientific">marine sediment metagenome</name>
    <dbReference type="NCBI Taxonomy" id="412755"/>
    <lineage>
        <taxon>unclassified sequences</taxon>
        <taxon>metagenomes</taxon>
        <taxon>ecological metagenomes</taxon>
    </lineage>
</organism>
<dbReference type="EMBL" id="LAZR01003340">
    <property type="protein sequence ID" value="KKN19383.1"/>
    <property type="molecule type" value="Genomic_DNA"/>
</dbReference>
<gene>
    <name evidence="1" type="ORF">LCGC14_0946300</name>
</gene>
<evidence type="ECO:0000313" key="1">
    <source>
        <dbReference type="EMBL" id="KKN19383.1"/>
    </source>
</evidence>
<proteinExistence type="predicted"/>
<protein>
    <submittedName>
        <fullName evidence="1">Uncharacterized protein</fullName>
    </submittedName>
</protein>
<accession>A0A0F9RQ12</accession>
<reference evidence="1" key="1">
    <citation type="journal article" date="2015" name="Nature">
        <title>Complex archaea that bridge the gap between prokaryotes and eukaryotes.</title>
        <authorList>
            <person name="Spang A."/>
            <person name="Saw J.H."/>
            <person name="Jorgensen S.L."/>
            <person name="Zaremba-Niedzwiedzka K."/>
            <person name="Martijn J."/>
            <person name="Lind A.E."/>
            <person name="van Eijk R."/>
            <person name="Schleper C."/>
            <person name="Guy L."/>
            <person name="Ettema T.J."/>
        </authorList>
    </citation>
    <scope>NUCLEOTIDE SEQUENCE</scope>
</reference>
<name>A0A0F9RQ12_9ZZZZ</name>